<reference evidence="2" key="1">
    <citation type="journal article" date="2020" name="mSystems">
        <title>Genome- and Community-Level Interaction Insights into Carbon Utilization and Element Cycling Functions of Hydrothermarchaeota in Hydrothermal Sediment.</title>
        <authorList>
            <person name="Zhou Z."/>
            <person name="Liu Y."/>
            <person name="Xu W."/>
            <person name="Pan J."/>
            <person name="Luo Z.H."/>
            <person name="Li M."/>
        </authorList>
    </citation>
    <scope>NUCLEOTIDE SEQUENCE [LARGE SCALE GENOMIC DNA]</scope>
    <source>
        <strain evidence="2">HyVt-92</strain>
    </source>
</reference>
<evidence type="ECO:0000313" key="2">
    <source>
        <dbReference type="EMBL" id="HHF98576.1"/>
    </source>
</evidence>
<dbReference type="InterPro" id="IPR050834">
    <property type="entry name" value="Glycosyltransf_2"/>
</dbReference>
<gene>
    <name evidence="2" type="ORF">ENL39_03705</name>
</gene>
<feature type="domain" description="Glycosyltransferase 2-like" evidence="1">
    <location>
        <begin position="9"/>
        <end position="167"/>
    </location>
</feature>
<dbReference type="Gene3D" id="3.90.550.10">
    <property type="entry name" value="Spore Coat Polysaccharide Biosynthesis Protein SpsA, Chain A"/>
    <property type="match status" value="1"/>
</dbReference>
<name>A0A7V5HZR0_UNCAE</name>
<dbReference type="Proteomes" id="UP000886070">
    <property type="component" value="Unassembled WGS sequence"/>
</dbReference>
<dbReference type="Pfam" id="PF00535">
    <property type="entry name" value="Glycos_transf_2"/>
    <property type="match status" value="1"/>
</dbReference>
<sequence>MSFVKDLVSIIIPTYNREKWIKEAIQSVLSQTYSFHEVIVVDDGSSDNTREIVNSFKERVKYFFQQNCGPSCARNKGIELSRGEWIAFLDSDDLWKKEKLEKQMEALKKEPRFKVCYTEEVWIRNGKFVNPRKRHKKYSGWIYLHCLPLCIISPSSVLIHRSVFEDVGKFDPHLPVAEDYDLWLRISSRYPIKLIPEKLIIKRGGHKDQLSKKYWGIDRFRIYALEKIAKENHLPVEWKIATLKEIVKKAEIFARGCEKRGKWEEYRIYLKKIEKAKKEIFLLNADKNTTFAEKNILGGNYG</sequence>
<dbReference type="PANTHER" id="PTHR43685:SF2">
    <property type="entry name" value="GLYCOSYLTRANSFERASE 2-LIKE DOMAIN-CONTAINING PROTEIN"/>
    <property type="match status" value="1"/>
</dbReference>
<comment type="caution">
    <text evidence="2">The sequence shown here is derived from an EMBL/GenBank/DDBJ whole genome shotgun (WGS) entry which is preliminary data.</text>
</comment>
<dbReference type="InterPro" id="IPR029044">
    <property type="entry name" value="Nucleotide-diphossugar_trans"/>
</dbReference>
<protein>
    <submittedName>
        <fullName evidence="2">Glycosyltransferase</fullName>
    </submittedName>
</protein>
<dbReference type="AlphaFoldDB" id="A0A7V5HZR0"/>
<accession>A0A7V5HZR0</accession>
<organism evidence="2">
    <name type="scientific">Aerophobetes bacterium</name>
    <dbReference type="NCBI Taxonomy" id="2030807"/>
    <lineage>
        <taxon>Bacteria</taxon>
        <taxon>Candidatus Aerophobota</taxon>
    </lineage>
</organism>
<dbReference type="EMBL" id="DRTT01000103">
    <property type="protein sequence ID" value="HHF98576.1"/>
    <property type="molecule type" value="Genomic_DNA"/>
</dbReference>
<dbReference type="SUPFAM" id="SSF53448">
    <property type="entry name" value="Nucleotide-diphospho-sugar transferases"/>
    <property type="match status" value="1"/>
</dbReference>
<proteinExistence type="predicted"/>
<dbReference type="InterPro" id="IPR001173">
    <property type="entry name" value="Glyco_trans_2-like"/>
</dbReference>
<dbReference type="PANTHER" id="PTHR43685">
    <property type="entry name" value="GLYCOSYLTRANSFERASE"/>
    <property type="match status" value="1"/>
</dbReference>
<evidence type="ECO:0000259" key="1">
    <source>
        <dbReference type="Pfam" id="PF00535"/>
    </source>
</evidence>